<name>A0A0E3WRH2_9EURY</name>
<proteinExistence type="predicted"/>
<accession>A0A0E3WRH2</accession>
<keyword evidence="2" id="KW-1185">Reference proteome</keyword>
<dbReference type="Proteomes" id="UP000033072">
    <property type="component" value="Chromosome"/>
</dbReference>
<dbReference type="Gene3D" id="3.30.1440.10">
    <property type="match status" value="1"/>
</dbReference>
<dbReference type="SUPFAM" id="SSF55282">
    <property type="entry name" value="RL5-like"/>
    <property type="match status" value="1"/>
</dbReference>
<dbReference type="KEGG" id="mls:MSLAZ_1799"/>
<dbReference type="STRING" id="1434111.MSLAZ_1799"/>
<dbReference type="PANTHER" id="PTHR38816:SF1">
    <property type="entry name" value="EXOSOME SUBUNIT"/>
    <property type="match status" value="1"/>
</dbReference>
<dbReference type="InterPro" id="IPR002739">
    <property type="entry name" value="PAB1135-like"/>
</dbReference>
<evidence type="ECO:0000313" key="1">
    <source>
        <dbReference type="EMBL" id="AKB75060.1"/>
    </source>
</evidence>
<protein>
    <recommendedName>
        <fullName evidence="3">Exosome subunit</fullName>
    </recommendedName>
</protein>
<dbReference type="InterPro" id="IPR022803">
    <property type="entry name" value="Ribosomal_uL5_dom_sf"/>
</dbReference>
<organism evidence="1 2">
    <name type="scientific">Methanosarcina lacustris Z-7289</name>
    <dbReference type="NCBI Taxonomy" id="1434111"/>
    <lineage>
        <taxon>Archaea</taxon>
        <taxon>Methanobacteriati</taxon>
        <taxon>Methanobacteriota</taxon>
        <taxon>Stenosarchaea group</taxon>
        <taxon>Methanomicrobia</taxon>
        <taxon>Methanosarcinales</taxon>
        <taxon>Methanosarcinaceae</taxon>
        <taxon>Methanosarcina</taxon>
    </lineage>
</organism>
<dbReference type="GeneID" id="24806576"/>
<dbReference type="Pfam" id="PF01877">
    <property type="entry name" value="RNA_binding"/>
    <property type="match status" value="1"/>
</dbReference>
<dbReference type="AlphaFoldDB" id="A0A0E3WRH2"/>
<gene>
    <name evidence="1" type="ORF">MSLAZ_1799</name>
</gene>
<dbReference type="EMBL" id="CP009515">
    <property type="protein sequence ID" value="AKB75060.1"/>
    <property type="molecule type" value="Genomic_DNA"/>
</dbReference>
<dbReference type="HOGENOM" id="CLU_131306_0_0_2"/>
<evidence type="ECO:0008006" key="3">
    <source>
        <dbReference type="Google" id="ProtNLM"/>
    </source>
</evidence>
<sequence>MIHHITMRVIAHATEDVSRVREALDFFLSGAGVKDGNNLIEELEAEGHHGNPITILSVQLKKKAECLKFARFVRGNFSEEDAGMLRKEMPERLDDDTVFHLRFDKQAAYLQQVKLTNSSDAIIAKVKIETYPKNREKAGVIVEELFG</sequence>
<dbReference type="PANTHER" id="PTHR38816">
    <property type="entry name" value="EXOSOME SUBUNIT, DUF54 FAMILY-RELATED"/>
    <property type="match status" value="1"/>
</dbReference>
<dbReference type="OrthoDB" id="10874at2157"/>
<dbReference type="RefSeq" id="WP_084630507.1">
    <property type="nucleotide sequence ID" value="NZ_CP009515.1"/>
</dbReference>
<dbReference type="NCBIfam" id="NF011143">
    <property type="entry name" value="PRK14555.1-4"/>
    <property type="match status" value="1"/>
</dbReference>
<dbReference type="PATRIC" id="fig|1434111.4.peg.2358"/>
<evidence type="ECO:0000313" key="2">
    <source>
        <dbReference type="Proteomes" id="UP000033072"/>
    </source>
</evidence>
<reference evidence="1 2" key="1">
    <citation type="submission" date="2014-07" db="EMBL/GenBank/DDBJ databases">
        <title>Methanogenic archaea and the global carbon cycle.</title>
        <authorList>
            <person name="Henriksen J.R."/>
            <person name="Luke J."/>
            <person name="Reinhart S."/>
            <person name="Benedict M.N."/>
            <person name="Youngblut N.D."/>
            <person name="Metcalf M.E."/>
            <person name="Whitaker R.J."/>
            <person name="Metcalf W.W."/>
        </authorList>
    </citation>
    <scope>NUCLEOTIDE SEQUENCE [LARGE SCALE GENOMIC DNA]</scope>
    <source>
        <strain evidence="1 2">Z-7289</strain>
    </source>
</reference>